<dbReference type="Proteomes" id="UP000597444">
    <property type="component" value="Unassembled WGS sequence"/>
</dbReference>
<comment type="caution">
    <text evidence="2">The sequence shown here is derived from an EMBL/GenBank/DDBJ whole genome shotgun (WGS) entry which is preliminary data.</text>
</comment>
<evidence type="ECO:0000313" key="2">
    <source>
        <dbReference type="EMBL" id="GHO95136.1"/>
    </source>
</evidence>
<accession>A0A8J3ITQ0</accession>
<sequence>MYMEDPDVERTREIYAAREPEIERYLDMRGRVNSWPLRKRESRDIILGYLVSAFEEGRSYTEKEVNELLDRYIVFNDPATVRRVLCDYAYLKRTRDGSRYWRER</sequence>
<evidence type="ECO:0000313" key="3">
    <source>
        <dbReference type="Proteomes" id="UP000597444"/>
    </source>
</evidence>
<dbReference type="Pfam" id="PF09860">
    <property type="entry name" value="DUF2087"/>
    <property type="match status" value="1"/>
</dbReference>
<reference evidence="2" key="1">
    <citation type="submission" date="2020-10" db="EMBL/GenBank/DDBJ databases">
        <title>Taxonomic study of unclassified bacteria belonging to the class Ktedonobacteria.</title>
        <authorList>
            <person name="Yabe S."/>
            <person name="Wang C.M."/>
            <person name="Zheng Y."/>
            <person name="Sakai Y."/>
            <person name="Cavaletti L."/>
            <person name="Monciardini P."/>
            <person name="Donadio S."/>
        </authorList>
    </citation>
    <scope>NUCLEOTIDE SEQUENCE</scope>
    <source>
        <strain evidence="2">ID150040</strain>
    </source>
</reference>
<evidence type="ECO:0000259" key="1">
    <source>
        <dbReference type="Pfam" id="PF09860"/>
    </source>
</evidence>
<name>A0A8J3ITQ0_9CHLR</name>
<feature type="domain" description="DUF2087" evidence="1">
    <location>
        <begin position="31"/>
        <end position="102"/>
    </location>
</feature>
<gene>
    <name evidence="2" type="ORF">KSF_051840</name>
</gene>
<dbReference type="AlphaFoldDB" id="A0A8J3ITQ0"/>
<dbReference type="InterPro" id="IPR018656">
    <property type="entry name" value="DUF2087"/>
</dbReference>
<dbReference type="EMBL" id="BNJK01000001">
    <property type="protein sequence ID" value="GHO95136.1"/>
    <property type="molecule type" value="Genomic_DNA"/>
</dbReference>
<keyword evidence="3" id="KW-1185">Reference proteome</keyword>
<organism evidence="2 3">
    <name type="scientific">Reticulibacter mediterranei</name>
    <dbReference type="NCBI Taxonomy" id="2778369"/>
    <lineage>
        <taxon>Bacteria</taxon>
        <taxon>Bacillati</taxon>
        <taxon>Chloroflexota</taxon>
        <taxon>Ktedonobacteria</taxon>
        <taxon>Ktedonobacterales</taxon>
        <taxon>Reticulibacteraceae</taxon>
        <taxon>Reticulibacter</taxon>
    </lineage>
</organism>
<proteinExistence type="predicted"/>
<protein>
    <recommendedName>
        <fullName evidence="1">DUF2087 domain-containing protein</fullName>
    </recommendedName>
</protein>